<proteinExistence type="predicted"/>
<dbReference type="EMBL" id="CP026095">
    <property type="protein sequence ID" value="AZV44400.1"/>
    <property type="molecule type" value="Genomic_DNA"/>
</dbReference>
<reference evidence="1 2" key="1">
    <citation type="submission" date="2018-01" db="EMBL/GenBank/DDBJ databases">
        <title>Bacillus asahii Genome sequencing and assembly.</title>
        <authorList>
            <person name="Jiang H."/>
            <person name="Feng Y."/>
            <person name="Zhao F."/>
            <person name="Lin X."/>
        </authorList>
    </citation>
    <scope>NUCLEOTIDE SEQUENCE [LARGE SCALE GENOMIC DNA]</scope>
    <source>
        <strain evidence="1 2">OM18</strain>
    </source>
</reference>
<dbReference type="KEGG" id="pasa:BAOM_3791"/>
<dbReference type="AlphaFoldDB" id="A0A3Q9RPH5"/>
<gene>
    <name evidence="1" type="ORF">BAOM_3791</name>
</gene>
<protein>
    <submittedName>
        <fullName evidence="1">Uncharacterized protein</fullName>
    </submittedName>
</protein>
<sequence>MPSFLKGGICIVYVVLSQTDRYNEQDRIEKGAVLYECL</sequence>
<evidence type="ECO:0000313" key="1">
    <source>
        <dbReference type="EMBL" id="AZV44400.1"/>
    </source>
</evidence>
<dbReference type="Proteomes" id="UP000283095">
    <property type="component" value="Chromosome"/>
</dbReference>
<name>A0A3Q9RPH5_9BACI</name>
<evidence type="ECO:0000313" key="2">
    <source>
        <dbReference type="Proteomes" id="UP000283095"/>
    </source>
</evidence>
<accession>A0A3Q9RPH5</accession>
<organism evidence="1 2">
    <name type="scientific">Peribacillus asahii</name>
    <dbReference type="NCBI Taxonomy" id="228899"/>
    <lineage>
        <taxon>Bacteria</taxon>
        <taxon>Bacillati</taxon>
        <taxon>Bacillota</taxon>
        <taxon>Bacilli</taxon>
        <taxon>Bacillales</taxon>
        <taxon>Bacillaceae</taxon>
        <taxon>Peribacillus</taxon>
    </lineage>
</organism>